<dbReference type="Proteomes" id="UP001295469">
    <property type="component" value="Chromosome A09"/>
</dbReference>
<reference evidence="1" key="1">
    <citation type="submission" date="2021-01" db="EMBL/GenBank/DDBJ databases">
        <authorList>
            <consortium name="Genoscope - CEA"/>
            <person name="William W."/>
        </authorList>
    </citation>
    <scope>NUCLEOTIDE SEQUENCE</scope>
</reference>
<name>A0A816P4R3_BRANA</name>
<proteinExistence type="predicted"/>
<protein>
    <submittedName>
        <fullName evidence="1">(rape) hypothetical protein</fullName>
    </submittedName>
</protein>
<dbReference type="PANTHER" id="PTHR47188">
    <property type="entry name" value="PROTEIN TAR1"/>
    <property type="match status" value="1"/>
</dbReference>
<accession>A0A816P4R3</accession>
<gene>
    <name evidence="1" type="ORF">DARMORV10_A09P31060.1</name>
</gene>
<dbReference type="GO" id="GO:0043457">
    <property type="term" value="P:regulation of cellular respiration"/>
    <property type="evidence" value="ECO:0007669"/>
    <property type="project" value="InterPro"/>
</dbReference>
<dbReference type="EMBL" id="HG994363">
    <property type="protein sequence ID" value="CAF2043591.1"/>
    <property type="molecule type" value="Genomic_DNA"/>
</dbReference>
<organism evidence="1">
    <name type="scientific">Brassica napus</name>
    <name type="common">Rape</name>
    <dbReference type="NCBI Taxonomy" id="3708"/>
    <lineage>
        <taxon>Eukaryota</taxon>
        <taxon>Viridiplantae</taxon>
        <taxon>Streptophyta</taxon>
        <taxon>Embryophyta</taxon>
        <taxon>Tracheophyta</taxon>
        <taxon>Spermatophyta</taxon>
        <taxon>Magnoliopsida</taxon>
        <taxon>eudicotyledons</taxon>
        <taxon>Gunneridae</taxon>
        <taxon>Pentapetalae</taxon>
        <taxon>rosids</taxon>
        <taxon>malvids</taxon>
        <taxon>Brassicales</taxon>
        <taxon>Brassicaceae</taxon>
        <taxon>Brassiceae</taxon>
        <taxon>Brassica</taxon>
    </lineage>
</organism>
<sequence length="79" mass="9013">MGSPQANTLSTQMPRHAVRRRRLCGRNKSPGLGHHLNLCRSTARIDRHTVLLRSASDRDESPAPIRFPRNNFKHSLTIF</sequence>
<evidence type="ECO:0000313" key="1">
    <source>
        <dbReference type="EMBL" id="CAF2043591.1"/>
    </source>
</evidence>
<dbReference type="PANTHER" id="PTHR47188:SF1">
    <property type="entry name" value="PROTEIN TAR1"/>
    <property type="match status" value="1"/>
</dbReference>
<dbReference type="AlphaFoldDB" id="A0A816P4R3"/>
<dbReference type="InterPro" id="IPR044792">
    <property type="entry name" value="TAR1"/>
</dbReference>